<protein>
    <submittedName>
        <fullName evidence="1">Uncharacterized protein</fullName>
    </submittedName>
</protein>
<dbReference type="PATRIC" id="fig|1423739.3.peg.1778"/>
<name>A0A0R1S103_9LACO</name>
<dbReference type="EMBL" id="AZEY01000105">
    <property type="protein sequence ID" value="KRL62831.1"/>
    <property type="molecule type" value="Genomic_DNA"/>
</dbReference>
<evidence type="ECO:0000313" key="1">
    <source>
        <dbReference type="EMBL" id="KRL62831.1"/>
    </source>
</evidence>
<sequence>MYFQKSAYTIKTLISRNKDGMVNMQPHFGQIVAAKHDHYFALGRVVTNNPQLILDNVNYIGKKNFVIHIKFGAGITREAQLLVRVPESQLPDYLDKTNLKTFGQAIENNDLMLLNTDSEQFEKFRVKAELEIEDPKDEKIAYVASLRENTIQLVTDYLEQLQAKIDKLSQRKANHYFSSKTHYEDVKDFLLSVTPYMDLRLKESQARQDEWRPKLRLGGQ</sequence>
<accession>A0A0R1S103</accession>
<proteinExistence type="predicted"/>
<dbReference type="AlphaFoldDB" id="A0A0R1S103"/>
<evidence type="ECO:0000313" key="2">
    <source>
        <dbReference type="Proteomes" id="UP000052013"/>
    </source>
</evidence>
<reference evidence="1 2" key="1">
    <citation type="journal article" date="2015" name="Genome Announc.">
        <title>Expanding the biotechnology potential of lactobacilli through comparative genomics of 213 strains and associated genera.</title>
        <authorList>
            <person name="Sun Z."/>
            <person name="Harris H.M."/>
            <person name="McCann A."/>
            <person name="Guo C."/>
            <person name="Argimon S."/>
            <person name="Zhang W."/>
            <person name="Yang X."/>
            <person name="Jeffery I.B."/>
            <person name="Cooney J.C."/>
            <person name="Kagawa T.F."/>
            <person name="Liu W."/>
            <person name="Song Y."/>
            <person name="Salvetti E."/>
            <person name="Wrobel A."/>
            <person name="Rasinkangas P."/>
            <person name="Parkhill J."/>
            <person name="Rea M.C."/>
            <person name="O'Sullivan O."/>
            <person name="Ritari J."/>
            <person name="Douillard F.P."/>
            <person name="Paul Ross R."/>
            <person name="Yang R."/>
            <person name="Briner A.E."/>
            <person name="Felis G.E."/>
            <person name="de Vos W.M."/>
            <person name="Barrangou R."/>
            <person name="Klaenhammer T.R."/>
            <person name="Caufield P.W."/>
            <person name="Cui Y."/>
            <person name="Zhang H."/>
            <person name="O'Toole P.W."/>
        </authorList>
    </citation>
    <scope>NUCLEOTIDE SEQUENCE [LARGE SCALE GENOMIC DNA]</scope>
    <source>
        <strain evidence="1 2">DSM 14421</strain>
    </source>
</reference>
<dbReference type="Proteomes" id="UP000052013">
    <property type="component" value="Unassembled WGS sequence"/>
</dbReference>
<comment type="caution">
    <text evidence="1">The sequence shown here is derived from an EMBL/GenBank/DDBJ whole genome shotgun (WGS) entry which is preliminary data.</text>
</comment>
<gene>
    <name evidence="1" type="ORF">FC85_GL001697</name>
</gene>
<organism evidence="1 2">
    <name type="scientific">Lentilactobacillus diolivorans DSM 14421</name>
    <dbReference type="NCBI Taxonomy" id="1423739"/>
    <lineage>
        <taxon>Bacteria</taxon>
        <taxon>Bacillati</taxon>
        <taxon>Bacillota</taxon>
        <taxon>Bacilli</taxon>
        <taxon>Lactobacillales</taxon>
        <taxon>Lactobacillaceae</taxon>
        <taxon>Lentilactobacillus</taxon>
    </lineage>
</organism>
<dbReference type="STRING" id="1423739.FC85_GL001697"/>